<dbReference type="Proteomes" id="UP000199497">
    <property type="component" value="Unassembled WGS sequence"/>
</dbReference>
<dbReference type="AlphaFoldDB" id="A0A1H0WIN1"/>
<reference evidence="3" key="1">
    <citation type="submission" date="2016-10" db="EMBL/GenBank/DDBJ databases">
        <authorList>
            <person name="Varghese N."/>
            <person name="Submissions S."/>
        </authorList>
    </citation>
    <scope>NUCLEOTIDE SEQUENCE [LARGE SCALE GENOMIC DNA]</scope>
    <source>
        <strain evidence="3">DSM 46732</strain>
    </source>
</reference>
<proteinExistence type="predicted"/>
<gene>
    <name evidence="2" type="ORF">SAMN04487905_112138</name>
</gene>
<organism evidence="2 3">
    <name type="scientific">Actinopolyspora xinjiangensis</name>
    <dbReference type="NCBI Taxonomy" id="405564"/>
    <lineage>
        <taxon>Bacteria</taxon>
        <taxon>Bacillati</taxon>
        <taxon>Actinomycetota</taxon>
        <taxon>Actinomycetes</taxon>
        <taxon>Actinopolysporales</taxon>
        <taxon>Actinopolysporaceae</taxon>
        <taxon>Actinopolyspora</taxon>
    </lineage>
</organism>
<dbReference type="EMBL" id="FNJR01000012">
    <property type="protein sequence ID" value="SDP90443.1"/>
    <property type="molecule type" value="Genomic_DNA"/>
</dbReference>
<keyword evidence="3" id="KW-1185">Reference proteome</keyword>
<protein>
    <submittedName>
        <fullName evidence="2">Uncharacterized protein</fullName>
    </submittedName>
</protein>
<name>A0A1H0WIN1_9ACTN</name>
<dbReference type="OrthoDB" id="3686515at2"/>
<sequence length="73" mass="8224">MKESLRGQPEQTSQLDDRELSKLRRSSVTARNVEHDDGSGTFTMRMSTSGEESITQELDPVQEEGSWKVCFSS</sequence>
<evidence type="ECO:0000313" key="2">
    <source>
        <dbReference type="EMBL" id="SDP90443.1"/>
    </source>
</evidence>
<feature type="region of interest" description="Disordered" evidence="1">
    <location>
        <begin position="1"/>
        <end position="73"/>
    </location>
</feature>
<accession>A0A1H0WIN1</accession>
<feature type="compositionally biased region" description="Polar residues" evidence="1">
    <location>
        <begin position="40"/>
        <end position="56"/>
    </location>
</feature>
<evidence type="ECO:0000256" key="1">
    <source>
        <dbReference type="SAM" id="MobiDB-lite"/>
    </source>
</evidence>
<evidence type="ECO:0000313" key="3">
    <source>
        <dbReference type="Proteomes" id="UP000199497"/>
    </source>
</evidence>